<sequence>MKTLIDEHPAVVEIEERRAKIDAAEAAYREWMAHEVEAHRQEVEAYEAAKEAAVQSGRRFEGQRPADSPTEDCDARLDRFRTERAMLDMERFRTVAALREELVQVARARYDDAISTVREHVEALSRILTEVRSLQVAVHTMATAQNELDAKDPRKGRRELEPIRSVDVAGLVDAAVSGRDLLAVQPERKLGQTGSWGGSTATAWEPPLPPEPQRVGGLTR</sequence>
<evidence type="ECO:0000313" key="2">
    <source>
        <dbReference type="EMBL" id="MBB5834379.1"/>
    </source>
</evidence>
<reference evidence="2 3" key="1">
    <citation type="submission" date="2020-08" db="EMBL/GenBank/DDBJ databases">
        <title>Sequencing the genomes of 1000 actinobacteria strains.</title>
        <authorList>
            <person name="Klenk H.-P."/>
        </authorList>
    </citation>
    <scope>NUCLEOTIDE SEQUENCE [LARGE SCALE GENOMIC DNA]</scope>
    <source>
        <strain evidence="2 3">DSM 28967</strain>
    </source>
</reference>
<name>A0A7W9J2H2_9ACTN</name>
<evidence type="ECO:0000256" key="1">
    <source>
        <dbReference type="SAM" id="MobiDB-lite"/>
    </source>
</evidence>
<proteinExistence type="predicted"/>
<accession>A0A7W9J2H2</accession>
<protein>
    <submittedName>
        <fullName evidence="2">Uncharacterized protein</fullName>
    </submittedName>
</protein>
<evidence type="ECO:0000313" key="3">
    <source>
        <dbReference type="Proteomes" id="UP000549971"/>
    </source>
</evidence>
<dbReference type="Proteomes" id="UP000549971">
    <property type="component" value="Unassembled WGS sequence"/>
</dbReference>
<dbReference type="RefSeq" id="WP_184794151.1">
    <property type="nucleotide sequence ID" value="NZ_JACHMY010000001.1"/>
</dbReference>
<keyword evidence="3" id="KW-1185">Reference proteome</keyword>
<comment type="caution">
    <text evidence="2">The sequence shown here is derived from an EMBL/GenBank/DDBJ whole genome shotgun (WGS) entry which is preliminary data.</text>
</comment>
<gene>
    <name evidence="2" type="ORF">HDA39_001113</name>
</gene>
<dbReference type="EMBL" id="JACHMY010000001">
    <property type="protein sequence ID" value="MBB5834379.1"/>
    <property type="molecule type" value="Genomic_DNA"/>
</dbReference>
<organism evidence="2 3">
    <name type="scientific">Kribbella italica</name>
    <dbReference type="NCBI Taxonomy" id="1540520"/>
    <lineage>
        <taxon>Bacteria</taxon>
        <taxon>Bacillati</taxon>
        <taxon>Actinomycetota</taxon>
        <taxon>Actinomycetes</taxon>
        <taxon>Propionibacteriales</taxon>
        <taxon>Kribbellaceae</taxon>
        <taxon>Kribbella</taxon>
    </lineage>
</organism>
<dbReference type="AlphaFoldDB" id="A0A7W9J2H2"/>
<feature type="region of interest" description="Disordered" evidence="1">
    <location>
        <begin position="187"/>
        <end position="220"/>
    </location>
</feature>